<feature type="transmembrane region" description="Helical" evidence="2">
    <location>
        <begin position="65"/>
        <end position="85"/>
    </location>
</feature>
<sequence length="89" mass="10002">MSKLEEGHKQIVEILGEGRLRLELDPEEGRLRLRDGESGEWRELPADSAAAAAPPHEETEPAGRWQWIPVFLVIFLAAAAAMYWITPQP</sequence>
<dbReference type="HOGENOM" id="CLU_2451811_0_0_9"/>
<accession>H6NPT0</accession>
<evidence type="ECO:0000256" key="1">
    <source>
        <dbReference type="SAM" id="MobiDB-lite"/>
    </source>
</evidence>
<keyword evidence="2" id="KW-0812">Transmembrane</keyword>
<reference evidence="3 4" key="1">
    <citation type="journal article" date="2012" name="J. Bacteriol.">
        <title>Complete Genome Sequence of Paenibacillus mucilaginosus 3016, a Bacterium Functional as Microbial Fertilizer.</title>
        <authorList>
            <person name="Ma M."/>
            <person name="Wang Z."/>
            <person name="Li L."/>
            <person name="Jiang X."/>
            <person name="Guan D."/>
            <person name="Cao F."/>
            <person name="Chen H."/>
            <person name="Wang X."/>
            <person name="Shen D."/>
            <person name="Du B."/>
            <person name="Li J."/>
        </authorList>
    </citation>
    <scope>NUCLEOTIDE SEQUENCE [LARGE SCALE GENOMIC DNA]</scope>
    <source>
        <strain evidence="3 4">3016</strain>
    </source>
</reference>
<feature type="compositionally biased region" description="Basic and acidic residues" evidence="1">
    <location>
        <begin position="33"/>
        <end position="45"/>
    </location>
</feature>
<feature type="region of interest" description="Disordered" evidence="1">
    <location>
        <begin position="33"/>
        <end position="61"/>
    </location>
</feature>
<name>H6NPT0_9BACL</name>
<evidence type="ECO:0000313" key="4">
    <source>
        <dbReference type="Proteomes" id="UP000007523"/>
    </source>
</evidence>
<dbReference type="AlphaFoldDB" id="H6NPT0"/>
<dbReference type="Proteomes" id="UP000007523">
    <property type="component" value="Chromosome"/>
</dbReference>
<protein>
    <submittedName>
        <fullName evidence="3">Uncharacterized protein</fullName>
    </submittedName>
</protein>
<dbReference type="RefSeq" id="WP_014372448.1">
    <property type="nucleotide sequence ID" value="NC_016935.1"/>
</dbReference>
<keyword evidence="2" id="KW-1133">Transmembrane helix</keyword>
<gene>
    <name evidence="3" type="ORF">PM3016_6836</name>
</gene>
<organism evidence="3 4">
    <name type="scientific">Paenibacillus mucilaginosus 3016</name>
    <dbReference type="NCBI Taxonomy" id="1116391"/>
    <lineage>
        <taxon>Bacteria</taxon>
        <taxon>Bacillati</taxon>
        <taxon>Bacillota</taxon>
        <taxon>Bacilli</taxon>
        <taxon>Bacillales</taxon>
        <taxon>Paenibacillaceae</taxon>
        <taxon>Paenibacillus</taxon>
    </lineage>
</organism>
<keyword evidence="4" id="KW-1185">Reference proteome</keyword>
<evidence type="ECO:0000256" key="2">
    <source>
        <dbReference type="SAM" id="Phobius"/>
    </source>
</evidence>
<dbReference type="EMBL" id="CP003235">
    <property type="protein sequence ID" value="AFC33436.1"/>
    <property type="molecule type" value="Genomic_DNA"/>
</dbReference>
<evidence type="ECO:0000313" key="3">
    <source>
        <dbReference type="EMBL" id="AFC33436.1"/>
    </source>
</evidence>
<dbReference type="KEGG" id="pmq:PM3016_6836"/>
<keyword evidence="2" id="KW-0472">Membrane</keyword>
<proteinExistence type="predicted"/>